<dbReference type="HOGENOM" id="CLU_1562853_0_0_1"/>
<dbReference type="CDD" id="cd05379">
    <property type="entry name" value="CAP_bacterial"/>
    <property type="match status" value="1"/>
</dbReference>
<keyword evidence="3" id="KW-1185">Reference proteome</keyword>
<dbReference type="InterPro" id="IPR035940">
    <property type="entry name" value="CAP_sf"/>
</dbReference>
<evidence type="ECO:0000313" key="2">
    <source>
        <dbReference type="EMBL" id="EJW04550.1"/>
    </source>
</evidence>
<dbReference type="Gene3D" id="3.40.33.10">
    <property type="entry name" value="CAP"/>
    <property type="match status" value="1"/>
</dbReference>
<comment type="caution">
    <text evidence="2">The sequence shown here is derived from an EMBL/GenBank/DDBJ whole genome shotgun (WGS) entry which is preliminary data.</text>
</comment>
<dbReference type="Proteomes" id="UP000003163">
    <property type="component" value="Unassembled WGS sequence"/>
</dbReference>
<dbReference type="AlphaFoldDB" id="J9DPT3"/>
<gene>
    <name evidence="2" type="ORF">EDEG_01233</name>
</gene>
<reference evidence="2 3" key="1">
    <citation type="submission" date="2011-08" db="EMBL/GenBank/DDBJ databases">
        <authorList>
            <person name="Liu Z.J."/>
            <person name="Shi F.L."/>
            <person name="Lu J.Q."/>
            <person name="Li M."/>
            <person name="Wang Z.L."/>
        </authorList>
    </citation>
    <scope>NUCLEOTIDE SEQUENCE [LARGE SCALE GENOMIC DNA]</scope>
    <source>
        <strain evidence="2 3">USNM 41457</strain>
    </source>
</reference>
<dbReference type="SUPFAM" id="SSF55797">
    <property type="entry name" value="PR-1-like"/>
    <property type="match status" value="1"/>
</dbReference>
<name>J9DPT3_EDHAE</name>
<dbReference type="InterPro" id="IPR014044">
    <property type="entry name" value="CAP_dom"/>
</dbReference>
<sequence>MNILLISILLSIRCDVKKKILKLVNKHRKKGDLAILNNDRNLNKAAQIQAEYVMKKGAITHENKNVQYKNPVARVIASNYSKNFAVTENIMYFPEDNYKLIIDEYRHKKEMAMESLFNEKYKDIGIGLSTDATGRTYYTLVYCVNLDATVKEPKKALSEVDEEGPIGPPPE</sequence>
<reference evidence="3" key="2">
    <citation type="submission" date="2015-07" db="EMBL/GenBank/DDBJ databases">
        <title>Contrasting host-pathogen interactions and genome evolution in two generalist and specialist microsporidian pathogens of mosquitoes.</title>
        <authorList>
            <consortium name="The Broad Institute Genomics Platform"/>
            <consortium name="The Broad Institute Genome Sequencing Center for Infectious Disease"/>
            <person name="Cuomo C.A."/>
            <person name="Sanscrainte N.D."/>
            <person name="Goldberg J.M."/>
            <person name="Heiman D."/>
            <person name="Young S."/>
            <person name="Zeng Q."/>
            <person name="Becnel J.J."/>
            <person name="Birren B.W."/>
        </authorList>
    </citation>
    <scope>NUCLEOTIDE SEQUENCE [LARGE SCALE GENOMIC DNA]</scope>
    <source>
        <strain evidence="3">USNM 41457</strain>
    </source>
</reference>
<accession>J9DPT3</accession>
<feature type="domain" description="SCP" evidence="1">
    <location>
        <begin position="21"/>
        <end position="142"/>
    </location>
</feature>
<protein>
    <recommendedName>
        <fullName evidence="1">SCP domain-containing protein</fullName>
    </recommendedName>
</protein>
<dbReference type="Pfam" id="PF00188">
    <property type="entry name" value="CAP"/>
    <property type="match status" value="1"/>
</dbReference>
<proteinExistence type="predicted"/>
<dbReference type="InParanoid" id="J9DPT3"/>
<dbReference type="EMBL" id="AFBI03000017">
    <property type="protein sequence ID" value="EJW04550.1"/>
    <property type="molecule type" value="Genomic_DNA"/>
</dbReference>
<evidence type="ECO:0000259" key="1">
    <source>
        <dbReference type="Pfam" id="PF00188"/>
    </source>
</evidence>
<evidence type="ECO:0000313" key="3">
    <source>
        <dbReference type="Proteomes" id="UP000003163"/>
    </source>
</evidence>
<dbReference type="VEuPathDB" id="MicrosporidiaDB:EDEG_01233"/>
<organism evidence="2 3">
    <name type="scientific">Edhazardia aedis (strain USNM 41457)</name>
    <name type="common">Microsporidian parasite</name>
    <dbReference type="NCBI Taxonomy" id="1003232"/>
    <lineage>
        <taxon>Eukaryota</taxon>
        <taxon>Fungi</taxon>
        <taxon>Fungi incertae sedis</taxon>
        <taxon>Microsporidia</taxon>
        <taxon>Edhazardia</taxon>
    </lineage>
</organism>